<feature type="transmembrane region" description="Helical" evidence="1">
    <location>
        <begin position="59"/>
        <end position="79"/>
    </location>
</feature>
<organism evidence="2 3">
    <name type="scientific">Kytococcus sedentarius (strain ATCC 14392 / DSM 20547 / JCM 11482 / CCUG 33030 / NBRC 15357 / NCTC 11040 / CCM 314 / 541)</name>
    <name type="common">Micrococcus sedentarius</name>
    <dbReference type="NCBI Taxonomy" id="478801"/>
    <lineage>
        <taxon>Bacteria</taxon>
        <taxon>Bacillati</taxon>
        <taxon>Actinomycetota</taxon>
        <taxon>Actinomycetes</taxon>
        <taxon>Micrococcales</taxon>
        <taxon>Kytococcaceae</taxon>
        <taxon>Kytococcus</taxon>
    </lineage>
</organism>
<dbReference type="HOGENOM" id="CLU_2035040_0_0_11"/>
<dbReference type="EMBL" id="CP001686">
    <property type="protein sequence ID" value="ACV06610.1"/>
    <property type="molecule type" value="Genomic_DNA"/>
</dbReference>
<feature type="transmembrane region" description="Helical" evidence="1">
    <location>
        <begin position="100"/>
        <end position="118"/>
    </location>
</feature>
<keyword evidence="1" id="KW-0812">Transmembrane</keyword>
<accession>C7NIA3</accession>
<dbReference type="Pfam" id="PF13630">
    <property type="entry name" value="SdpI"/>
    <property type="match status" value="1"/>
</dbReference>
<dbReference type="InterPro" id="IPR025962">
    <property type="entry name" value="SdpI/YhfL"/>
</dbReference>
<protein>
    <submittedName>
        <fullName evidence="2">Uncharacterized protein</fullName>
    </submittedName>
</protein>
<dbReference type="AlphaFoldDB" id="C7NIA3"/>
<dbReference type="Proteomes" id="UP000006666">
    <property type="component" value="Chromosome"/>
</dbReference>
<proteinExistence type="predicted"/>
<evidence type="ECO:0000313" key="2">
    <source>
        <dbReference type="EMBL" id="ACV06610.1"/>
    </source>
</evidence>
<evidence type="ECO:0000256" key="1">
    <source>
        <dbReference type="SAM" id="Phobius"/>
    </source>
</evidence>
<dbReference type="RefSeq" id="WP_015779555.1">
    <property type="nucleotide sequence ID" value="NC_013169.1"/>
</dbReference>
<dbReference type="STRING" id="478801.Ksed_15950"/>
<keyword evidence="1" id="KW-1133">Transmembrane helix</keyword>
<reference evidence="2 3" key="1">
    <citation type="journal article" date="2009" name="Stand. Genomic Sci.">
        <title>Complete genome sequence of Kytococcus sedentarius type strain (541).</title>
        <authorList>
            <person name="Sims D."/>
            <person name="Brettin T."/>
            <person name="Detter J.C."/>
            <person name="Han C."/>
            <person name="Lapidus A."/>
            <person name="Copeland A."/>
            <person name="Glavina Del Rio T."/>
            <person name="Nolan M."/>
            <person name="Chen F."/>
            <person name="Lucas S."/>
            <person name="Tice H."/>
            <person name="Cheng J.F."/>
            <person name="Bruce D."/>
            <person name="Goodwin L."/>
            <person name="Pitluck S."/>
            <person name="Ovchinnikova G."/>
            <person name="Pati A."/>
            <person name="Ivanova N."/>
            <person name="Mavrommatis K."/>
            <person name="Chen A."/>
            <person name="Palaniappan K."/>
            <person name="D'haeseleer P."/>
            <person name="Chain P."/>
            <person name="Bristow J."/>
            <person name="Eisen J.A."/>
            <person name="Markowitz V."/>
            <person name="Hugenholtz P."/>
            <person name="Schneider S."/>
            <person name="Goker M."/>
            <person name="Pukall R."/>
            <person name="Kyrpides N.C."/>
            <person name="Klenk H.P."/>
        </authorList>
    </citation>
    <scope>NUCLEOTIDE SEQUENCE [LARGE SCALE GENOMIC DNA]</scope>
    <source>
        <strain evidence="3">ATCC 14392 / DSM 20547 / JCM 11482 / CCUG 33030 / NBRC 15357 / NCTC 11040 / CCM 314 / 541</strain>
    </source>
</reference>
<sequence length="121" mass="12436">MPVTEATLVLVVLTVLSSCAALVVASCASGGISPNNLIGLRVGRALSSDAAWRSVHRAALWPIAAGALLMALSCVGLVLDHHVVDRAPFLSPGEYVRGGLAAFVLSVVLGTMLGYRAGERL</sequence>
<keyword evidence="3" id="KW-1185">Reference proteome</keyword>
<gene>
    <name evidence="2" type="ordered locus">Ksed_15950</name>
</gene>
<keyword evidence="1" id="KW-0472">Membrane</keyword>
<evidence type="ECO:0000313" key="3">
    <source>
        <dbReference type="Proteomes" id="UP000006666"/>
    </source>
</evidence>
<name>C7NIA3_KYTSD</name>
<dbReference type="KEGG" id="kse:Ksed_15950"/>